<comment type="similarity">
    <text evidence="1">Belongs to the NAD(P)-dependent epimerase/dehydratase family.</text>
</comment>
<proteinExistence type="inferred from homology"/>
<dbReference type="EMBL" id="CP072943">
    <property type="protein sequence ID" value="QTX33286.1"/>
    <property type="molecule type" value="Genomic_DNA"/>
</dbReference>
<dbReference type="KEGG" id="aram:KAR29_05230"/>
<evidence type="ECO:0000313" key="4">
    <source>
        <dbReference type="Proteomes" id="UP000671879"/>
    </source>
</evidence>
<accession>A0A9Q7AAQ2</accession>
<dbReference type="SUPFAM" id="SSF51735">
    <property type="entry name" value="NAD(P)-binding Rossmann-fold domains"/>
    <property type="match status" value="1"/>
</dbReference>
<dbReference type="InterPro" id="IPR001509">
    <property type="entry name" value="Epimerase_deHydtase"/>
</dbReference>
<dbReference type="PANTHER" id="PTHR42687:SF1">
    <property type="entry name" value="L-THREONINE 3-DEHYDROGENASE, MITOCHONDRIAL"/>
    <property type="match status" value="1"/>
</dbReference>
<dbReference type="PANTHER" id="PTHR42687">
    <property type="entry name" value="L-THREONINE 3-DEHYDROGENASE"/>
    <property type="match status" value="1"/>
</dbReference>
<name>A0A9Q7AAQ2_9BACT</name>
<dbReference type="GO" id="GO:0006567">
    <property type="term" value="P:L-threonine catabolic process"/>
    <property type="evidence" value="ECO:0007669"/>
    <property type="project" value="TreeGrafter"/>
</dbReference>
<dbReference type="Pfam" id="PF01370">
    <property type="entry name" value="Epimerase"/>
    <property type="match status" value="1"/>
</dbReference>
<dbReference type="GO" id="GO:0008743">
    <property type="term" value="F:L-threonine 3-dehydrogenase activity"/>
    <property type="evidence" value="ECO:0007669"/>
    <property type="project" value="TreeGrafter"/>
</dbReference>
<evidence type="ECO:0000313" key="3">
    <source>
        <dbReference type="EMBL" id="QTX33286.1"/>
    </source>
</evidence>
<dbReference type="InterPro" id="IPR036291">
    <property type="entry name" value="NAD(P)-bd_dom_sf"/>
</dbReference>
<evidence type="ECO:0000256" key="1">
    <source>
        <dbReference type="ARBA" id="ARBA00007637"/>
    </source>
</evidence>
<protein>
    <submittedName>
        <fullName evidence="3">NAD-dependent epimerase/dehydratase family protein</fullName>
    </submittedName>
</protein>
<evidence type="ECO:0000259" key="2">
    <source>
        <dbReference type="Pfam" id="PF01370"/>
    </source>
</evidence>
<dbReference type="AlphaFoldDB" id="A0A9Q7AAQ2"/>
<feature type="domain" description="NAD-dependent epimerase/dehydratase" evidence="2">
    <location>
        <begin position="4"/>
        <end position="240"/>
    </location>
</feature>
<organism evidence="3 4">
    <name type="scientific">Aminithiophilus ramosus</name>
    <dbReference type="NCBI Taxonomy" id="3029084"/>
    <lineage>
        <taxon>Bacteria</taxon>
        <taxon>Thermotogati</taxon>
        <taxon>Synergistota</taxon>
        <taxon>Synergistia</taxon>
        <taxon>Synergistales</taxon>
        <taxon>Aminithiophilaceae</taxon>
        <taxon>Aminithiophilus</taxon>
    </lineage>
</organism>
<gene>
    <name evidence="3" type="ORF">KAR29_05230</name>
</gene>
<reference evidence="4" key="1">
    <citation type="submission" date="2021-04" db="EMBL/GenBank/DDBJ databases">
        <title>A novel Synergistetes isolate from a pyrite-forming mixed culture.</title>
        <authorList>
            <person name="Bunk B."/>
            <person name="Sproer C."/>
            <person name="Spring S."/>
            <person name="Pester M."/>
        </authorList>
    </citation>
    <scope>NUCLEOTIDE SEQUENCE [LARGE SCALE GENOMIC DNA]</scope>
    <source>
        <strain evidence="4">J.5.4.2-T.3.5.2</strain>
    </source>
</reference>
<keyword evidence="4" id="KW-1185">Reference proteome</keyword>
<dbReference type="FunFam" id="3.40.50.720:FF:000077">
    <property type="entry name" value="L-threonine 3-dehydrogenase, mitochondrial"/>
    <property type="match status" value="1"/>
</dbReference>
<dbReference type="RefSeq" id="WP_274374565.1">
    <property type="nucleotide sequence ID" value="NZ_CP072943.1"/>
</dbReference>
<sequence length="318" mass="34405">MKRVVVTGSGGQIGSELVPHLRRLYGAERVLATDLRPASGPLAEGGPFACLDVRDGEAFSALVRHFRADTVLHLAGLLSARGEKDVALAWDVNVNGSATALEVARQEGTAFFFPSSIAAFGPSTPKKETPQETLQRPTTIYGVGKVALELLCDYYHLKFGVDTRGLRFPGLISHETQPGGGTTDYAVHIYYEAVRKGNYTSFIAPGTFMDMMYMADALDAVVGLMEADPARLVHRNAFNISAMSVDPEAIASAIGKVIPGFTIAYDVDPLRQAIAESWPDSLDCSAARKEWDFAPRYDLETMTREMLDRIASKGGRAA</sequence>
<dbReference type="InterPro" id="IPR051225">
    <property type="entry name" value="NAD(P)_epim/dehydratase"/>
</dbReference>
<dbReference type="Gene3D" id="3.40.50.720">
    <property type="entry name" value="NAD(P)-binding Rossmann-like Domain"/>
    <property type="match status" value="1"/>
</dbReference>
<dbReference type="Proteomes" id="UP000671879">
    <property type="component" value="Chromosome"/>
</dbReference>